<feature type="compositionally biased region" description="Low complexity" evidence="1">
    <location>
        <begin position="143"/>
        <end position="220"/>
    </location>
</feature>
<evidence type="ECO:0000256" key="1">
    <source>
        <dbReference type="SAM" id="MobiDB-lite"/>
    </source>
</evidence>
<feature type="transmembrane region" description="Helical" evidence="2">
    <location>
        <begin position="249"/>
        <end position="269"/>
    </location>
</feature>
<reference evidence="4 5" key="1">
    <citation type="journal article" date="2016" name="Genome Announc.">
        <title>Complete Genome Sequence of Thiostrepton-Producing Streptomyces laurentii ATCC 31255.</title>
        <authorList>
            <person name="Doi K."/>
            <person name="Fujino Y."/>
            <person name="Nagayoshi Y."/>
            <person name="Ohshima T."/>
            <person name="Ogata S."/>
        </authorList>
    </citation>
    <scope>NUCLEOTIDE SEQUENCE [LARGE SCALE GENOMIC DNA]</scope>
    <source>
        <strain evidence="4 5">ATCC 31255</strain>
    </source>
</reference>
<sequence length="278" mass="27809">MRRSLISAATVVSTVTAASLMLAPMASATGKPGGNGKPGDNGTVKIHDAKTGEELMKNEPHVCTFYLDGFKFDGAQKVDWTIKGWAPTKDLEGTSGSLTLDGSGHGRTQDISLPNGHYKLFWNFDGENGKAKQKVFWVDCEGTEPGTPGETPGTPGETPGTPGETPSTPGETPGTPGETPGTPGETPGTPGVTPSTPGETPGTPGETPGSPAPSTTSPAGSAGGDNGSSSTGGDNGKTEGDLAETGSSAPVGIIAGVAVVLAAAGAFLVSRRKKAQQH</sequence>
<dbReference type="AlphaFoldDB" id="A0A160NY64"/>
<dbReference type="EMBL" id="AP017424">
    <property type="protein sequence ID" value="BAU83817.1"/>
    <property type="molecule type" value="Genomic_DNA"/>
</dbReference>
<gene>
    <name evidence="4" type="ORF">SLA_2901</name>
</gene>
<feature type="chain" id="PRO_5007819011" description="Gram-positive cocci surface proteins LPxTG domain-containing protein" evidence="3">
    <location>
        <begin position="29"/>
        <end position="278"/>
    </location>
</feature>
<keyword evidence="2" id="KW-0472">Membrane</keyword>
<keyword evidence="2" id="KW-1133">Transmembrane helix</keyword>
<keyword evidence="5" id="KW-1185">Reference proteome</keyword>
<protein>
    <recommendedName>
        <fullName evidence="6">Gram-positive cocci surface proteins LPxTG domain-containing protein</fullName>
    </recommendedName>
</protein>
<organism evidence="4 5">
    <name type="scientific">Streptomyces laurentii</name>
    <dbReference type="NCBI Taxonomy" id="39478"/>
    <lineage>
        <taxon>Bacteria</taxon>
        <taxon>Bacillati</taxon>
        <taxon>Actinomycetota</taxon>
        <taxon>Actinomycetes</taxon>
        <taxon>Kitasatosporales</taxon>
        <taxon>Streptomycetaceae</taxon>
        <taxon>Streptomyces</taxon>
    </lineage>
</organism>
<evidence type="ECO:0000313" key="5">
    <source>
        <dbReference type="Proteomes" id="UP000217676"/>
    </source>
</evidence>
<evidence type="ECO:0000256" key="2">
    <source>
        <dbReference type="SAM" id="Phobius"/>
    </source>
</evidence>
<dbReference type="Proteomes" id="UP000217676">
    <property type="component" value="Chromosome"/>
</dbReference>
<proteinExistence type="predicted"/>
<dbReference type="KEGG" id="slau:SLA_2901"/>
<accession>A0A160NY64</accession>
<evidence type="ECO:0000313" key="4">
    <source>
        <dbReference type="EMBL" id="BAU83817.1"/>
    </source>
</evidence>
<feature type="signal peptide" evidence="3">
    <location>
        <begin position="1"/>
        <end position="28"/>
    </location>
</feature>
<keyword evidence="3" id="KW-0732">Signal</keyword>
<evidence type="ECO:0000256" key="3">
    <source>
        <dbReference type="SAM" id="SignalP"/>
    </source>
</evidence>
<evidence type="ECO:0008006" key="6">
    <source>
        <dbReference type="Google" id="ProtNLM"/>
    </source>
</evidence>
<keyword evidence="2" id="KW-0812">Transmembrane</keyword>
<dbReference type="NCBIfam" id="TIGR01167">
    <property type="entry name" value="LPXTG_anchor"/>
    <property type="match status" value="1"/>
</dbReference>
<name>A0A160NY64_STRLU</name>
<feature type="region of interest" description="Disordered" evidence="1">
    <location>
        <begin position="140"/>
        <end position="247"/>
    </location>
</feature>